<dbReference type="EMBL" id="ATHL01000077">
    <property type="protein sequence ID" value="EQB15069.1"/>
    <property type="molecule type" value="Genomic_DNA"/>
</dbReference>
<feature type="chain" id="PRO_5004565474" description="Xaa-Pro dipeptidyl-peptidase C-terminal domain-containing protein" evidence="2">
    <location>
        <begin position="25"/>
        <end position="609"/>
    </location>
</feature>
<accession>T0IZE6</accession>
<feature type="domain" description="Xaa-Pro dipeptidyl-peptidase C-terminal" evidence="3">
    <location>
        <begin position="347"/>
        <end position="603"/>
    </location>
</feature>
<evidence type="ECO:0000313" key="5">
    <source>
        <dbReference type="Proteomes" id="UP000015527"/>
    </source>
</evidence>
<reference evidence="4 5" key="1">
    <citation type="journal article" date="2013" name="Genome Announc.">
        <title>Genome Sequence of Novosphingobium lindaniclasticum LE124T, Isolated from a Hexachlorocyclohexane Dumpsite.</title>
        <authorList>
            <person name="Saxena A."/>
            <person name="Nayyar N."/>
            <person name="Sangwan N."/>
            <person name="Kumari R."/>
            <person name="Khurana J.P."/>
            <person name="Lal R."/>
        </authorList>
    </citation>
    <scope>NUCLEOTIDE SEQUENCE [LARGE SCALE GENOMIC DNA]</scope>
    <source>
        <strain evidence="4 5">LE124</strain>
    </source>
</reference>
<dbReference type="RefSeq" id="WP_021234335.1">
    <property type="nucleotide sequence ID" value="NZ_ATHL01000077.1"/>
</dbReference>
<dbReference type="SUPFAM" id="SSF53474">
    <property type="entry name" value="alpha/beta-Hydrolases"/>
    <property type="match status" value="1"/>
</dbReference>
<evidence type="ECO:0000256" key="1">
    <source>
        <dbReference type="ARBA" id="ARBA00022801"/>
    </source>
</evidence>
<evidence type="ECO:0000256" key="2">
    <source>
        <dbReference type="SAM" id="SignalP"/>
    </source>
</evidence>
<sequence>MKRLHTLAAATALACCLVTSLASAQPVSQAQTATADPGPRDVSVEWSVKIPVRDGVRLNANIYRPANATGPLPVVLTVTPYTIDTLHTVGMWFARHGYIYAAVDTRGRGGSGGAFLPTNHESEDGYDAIEWLARMPGSDGRVVGWGGSYAGRNQLFFAAEAPSALKAIAPASAGLNTVDRDMRANVPFPQLMQWLAYTAGTTSNRAAYTDRAYWLGALSELASGKVSYREFDSLVGMPSATWQENLKHPTVDAYWRTQTTDAGMLDKQQLGRITIPVLGITGSYDPSQTGLRAYLAARASVVAPEVLEGQYLVLGPWDHPGTRNPQRVTGGVDMGAASVVDMLELHRQWFDWVLGRGAKPAFLTDHFVYFLAGADKWVSAPSIAAAAAPVHTLMLSSPDTDAGAMARAGSLAPSAVRQAPDRYTYDPSVPGRNEGVEGFDLVSPKWLTDATAVSRLDGEGLVYDMAPLTHAADIVGIPSARLFLTMDVPDTDVRVALYAVMPDGTQVFLTQDQIRARYRRSLEKEELVPSGKRLQYDFSRFDFVSRRLPVGARLRLVVSPLGLSIHQQRNRNSGGAVADETAADNRIAHVALAMGPGLSSLAVPMQEVP</sequence>
<dbReference type="Gene3D" id="1.10.3020.10">
    <property type="entry name" value="alpha-amino acid ester hydrolase ( Helical cap domain)"/>
    <property type="match status" value="1"/>
</dbReference>
<dbReference type="InterPro" id="IPR000383">
    <property type="entry name" value="Xaa-Pro-like_dom"/>
</dbReference>
<dbReference type="Gene3D" id="2.60.120.260">
    <property type="entry name" value="Galactose-binding domain-like"/>
    <property type="match status" value="1"/>
</dbReference>
<organism evidence="4 5">
    <name type="scientific">Novosphingobium lindaniclasticum LE124</name>
    <dbReference type="NCBI Taxonomy" id="1096930"/>
    <lineage>
        <taxon>Bacteria</taxon>
        <taxon>Pseudomonadati</taxon>
        <taxon>Pseudomonadota</taxon>
        <taxon>Alphaproteobacteria</taxon>
        <taxon>Sphingomonadales</taxon>
        <taxon>Sphingomonadaceae</taxon>
        <taxon>Novosphingobium</taxon>
    </lineage>
</organism>
<dbReference type="InterPro" id="IPR005674">
    <property type="entry name" value="CocE/Ser_esterase"/>
</dbReference>
<dbReference type="PANTHER" id="PTHR22946:SF9">
    <property type="entry name" value="POLYKETIDE TRANSFERASE AF380"/>
    <property type="match status" value="1"/>
</dbReference>
<dbReference type="Pfam" id="PF02129">
    <property type="entry name" value="Peptidase_S15"/>
    <property type="match status" value="1"/>
</dbReference>
<dbReference type="InterPro" id="IPR050261">
    <property type="entry name" value="FrsA_esterase"/>
</dbReference>
<protein>
    <recommendedName>
        <fullName evidence="3">Xaa-Pro dipeptidyl-peptidase C-terminal domain-containing protein</fullName>
    </recommendedName>
</protein>
<evidence type="ECO:0000259" key="3">
    <source>
        <dbReference type="SMART" id="SM00939"/>
    </source>
</evidence>
<dbReference type="PANTHER" id="PTHR22946">
    <property type="entry name" value="DIENELACTONE HYDROLASE DOMAIN-CONTAINING PROTEIN-RELATED"/>
    <property type="match status" value="1"/>
</dbReference>
<dbReference type="InterPro" id="IPR008979">
    <property type="entry name" value="Galactose-bd-like_sf"/>
</dbReference>
<dbReference type="NCBIfam" id="TIGR00976">
    <property type="entry name" value="CocE_NonD"/>
    <property type="match status" value="1"/>
</dbReference>
<dbReference type="InterPro" id="IPR013736">
    <property type="entry name" value="Xaa-Pro_dipept_C"/>
</dbReference>
<dbReference type="SUPFAM" id="SSF49785">
    <property type="entry name" value="Galactose-binding domain-like"/>
    <property type="match status" value="1"/>
</dbReference>
<name>T0IZE6_9SPHN</name>
<gene>
    <name evidence="4" type="ORF">L284_12450</name>
</gene>
<keyword evidence="2" id="KW-0732">Signal</keyword>
<dbReference type="Pfam" id="PF08530">
    <property type="entry name" value="PepX_C"/>
    <property type="match status" value="1"/>
</dbReference>
<dbReference type="PROSITE" id="PS51257">
    <property type="entry name" value="PROKAR_LIPOPROTEIN"/>
    <property type="match status" value="1"/>
</dbReference>
<comment type="caution">
    <text evidence="4">The sequence shown here is derived from an EMBL/GenBank/DDBJ whole genome shotgun (WGS) entry which is preliminary data.</text>
</comment>
<proteinExistence type="predicted"/>
<dbReference type="OrthoDB" id="9806163at2"/>
<evidence type="ECO:0000313" key="4">
    <source>
        <dbReference type="EMBL" id="EQB15069.1"/>
    </source>
</evidence>
<feature type="signal peptide" evidence="2">
    <location>
        <begin position="1"/>
        <end position="24"/>
    </location>
</feature>
<dbReference type="AlphaFoldDB" id="T0IZE6"/>
<dbReference type="GO" id="GO:0052689">
    <property type="term" value="F:carboxylic ester hydrolase activity"/>
    <property type="evidence" value="ECO:0007669"/>
    <property type="project" value="UniProtKB-ARBA"/>
</dbReference>
<dbReference type="InterPro" id="IPR029058">
    <property type="entry name" value="AB_hydrolase_fold"/>
</dbReference>
<dbReference type="PATRIC" id="fig|1096930.3.peg.2486"/>
<dbReference type="Proteomes" id="UP000015527">
    <property type="component" value="Unassembled WGS sequence"/>
</dbReference>
<dbReference type="Gene3D" id="3.40.50.1820">
    <property type="entry name" value="alpha/beta hydrolase"/>
    <property type="match status" value="1"/>
</dbReference>
<keyword evidence="1" id="KW-0378">Hydrolase</keyword>
<keyword evidence="5" id="KW-1185">Reference proteome</keyword>
<dbReference type="GO" id="GO:0008239">
    <property type="term" value="F:dipeptidyl-peptidase activity"/>
    <property type="evidence" value="ECO:0007669"/>
    <property type="project" value="InterPro"/>
</dbReference>
<dbReference type="eggNOG" id="COG2936">
    <property type="taxonomic scope" value="Bacteria"/>
</dbReference>
<dbReference type="SMART" id="SM00939">
    <property type="entry name" value="PepX_C"/>
    <property type="match status" value="1"/>
</dbReference>